<keyword evidence="3" id="KW-1185">Reference proteome</keyword>
<protein>
    <submittedName>
        <fullName evidence="2">Uncharacterized protein</fullName>
    </submittedName>
</protein>
<sequence length="315" mass="35174">MAISKGNASKEAQEFKRYIGVCPVFVKAVNPNKAEHEKLFNTTLEEAPVYVQDKEDNEGNSYKNVRISVVMQPDVEKIGFEMPLVTMPLFVSNQKQFGAKSGKYQVVDKYGRFAWATEAEISAKEIPTYSNGKKADISNDYRIAFVGEEDLTAFIRAFLCIPSITKWDNDEKCMVPNNDVKPEECECRLEVKSFEKLFKGDFSEIKDILGFQPNNKVKVCLGVRTDANSGKLFQSVYTKKFMSNASTNYNSLDKMLQADASYAAENNKVLNTEYSAETVHEYSVTPTNFSAAPEAAPSGDMPFDGPSEDAAYPFA</sequence>
<dbReference type="EMBL" id="MT774389">
    <property type="protein sequence ID" value="QOR59358.1"/>
    <property type="molecule type" value="Genomic_DNA"/>
</dbReference>
<evidence type="ECO:0000313" key="3">
    <source>
        <dbReference type="Proteomes" id="UP000593686"/>
    </source>
</evidence>
<evidence type="ECO:0000313" key="2">
    <source>
        <dbReference type="EMBL" id="QOR59358.1"/>
    </source>
</evidence>
<dbReference type="Proteomes" id="UP000593686">
    <property type="component" value="Genome"/>
</dbReference>
<evidence type="ECO:0000256" key="1">
    <source>
        <dbReference type="SAM" id="MobiDB-lite"/>
    </source>
</evidence>
<proteinExistence type="predicted"/>
<feature type="region of interest" description="Disordered" evidence="1">
    <location>
        <begin position="290"/>
        <end position="315"/>
    </location>
</feature>
<organism evidence="2 3">
    <name type="scientific">uncultured phage cr116_1</name>
    <dbReference type="NCBI Taxonomy" id="2772073"/>
    <lineage>
        <taxon>Viruses</taxon>
        <taxon>Duplodnaviria</taxon>
        <taxon>Heunggongvirae</taxon>
        <taxon>Uroviricota</taxon>
        <taxon>Caudoviricetes</taxon>
        <taxon>Crassvirales</taxon>
        <taxon>Steigviridae</taxon>
        <taxon>Asinivirinae</taxon>
        <taxon>Pamirivirus</taxon>
        <taxon>Pamirivirus faecium</taxon>
    </lineage>
</organism>
<dbReference type="GeneID" id="65129920"/>
<accession>A0A7M1RYB5</accession>
<dbReference type="KEGG" id="vg:65129920"/>
<name>A0A7M1RYB5_9CAUD</name>
<dbReference type="RefSeq" id="YP_010111516.1">
    <property type="nucleotide sequence ID" value="NC_055882.1"/>
</dbReference>
<reference evidence="2 3" key="1">
    <citation type="submission" date="2020-07" db="EMBL/GenBank/DDBJ databases">
        <title>Taxonomic proposal: Crassvirales, a new order of highly abundant and diverse bacterial viruses.</title>
        <authorList>
            <person name="Shkoporov A.N."/>
            <person name="Stockdale S.R."/>
            <person name="Guerin E."/>
            <person name="Ross R.P."/>
            <person name="Hill C."/>
        </authorList>
    </citation>
    <scope>NUCLEOTIDE SEQUENCE [LARGE SCALE GENOMIC DNA]</scope>
</reference>